<dbReference type="EMBL" id="JAUCMV010000005">
    <property type="protein sequence ID" value="KAK0394842.1"/>
    <property type="molecule type" value="Genomic_DNA"/>
</dbReference>
<organism evidence="6 7">
    <name type="scientific">Steinernema hermaphroditum</name>
    <dbReference type="NCBI Taxonomy" id="289476"/>
    <lineage>
        <taxon>Eukaryota</taxon>
        <taxon>Metazoa</taxon>
        <taxon>Ecdysozoa</taxon>
        <taxon>Nematoda</taxon>
        <taxon>Chromadorea</taxon>
        <taxon>Rhabditida</taxon>
        <taxon>Tylenchina</taxon>
        <taxon>Panagrolaimomorpha</taxon>
        <taxon>Strongyloidoidea</taxon>
        <taxon>Steinernematidae</taxon>
        <taxon>Steinernema</taxon>
    </lineage>
</organism>
<keyword evidence="3 5" id="KW-1133">Transmembrane helix</keyword>
<dbReference type="InterPro" id="IPR002781">
    <property type="entry name" value="TM_pro_TauE-like"/>
</dbReference>
<feature type="transmembrane region" description="Helical" evidence="5">
    <location>
        <begin position="563"/>
        <end position="584"/>
    </location>
</feature>
<accession>A0AA39GZ98</accession>
<dbReference type="PANTHER" id="PTHR31154">
    <property type="entry name" value="MEMBRANE TRANSPORTER PROTEIN"/>
    <property type="match status" value="1"/>
</dbReference>
<comment type="caution">
    <text evidence="6">The sequence shown here is derived from an EMBL/GenBank/DDBJ whole genome shotgun (WGS) entry which is preliminary data.</text>
</comment>
<evidence type="ECO:0000256" key="3">
    <source>
        <dbReference type="ARBA" id="ARBA00022989"/>
    </source>
</evidence>
<keyword evidence="7" id="KW-1185">Reference proteome</keyword>
<feature type="transmembrane region" description="Helical" evidence="5">
    <location>
        <begin position="494"/>
        <end position="525"/>
    </location>
</feature>
<evidence type="ECO:0000256" key="2">
    <source>
        <dbReference type="ARBA" id="ARBA00022692"/>
    </source>
</evidence>
<feature type="transmembrane region" description="Helical" evidence="5">
    <location>
        <begin position="364"/>
        <end position="390"/>
    </location>
</feature>
<dbReference type="GO" id="GO:0016020">
    <property type="term" value="C:membrane"/>
    <property type="evidence" value="ECO:0007669"/>
    <property type="project" value="UniProtKB-SubCell"/>
</dbReference>
<feature type="transmembrane region" description="Helical" evidence="5">
    <location>
        <begin position="402"/>
        <end position="421"/>
    </location>
</feature>
<reference evidence="6" key="1">
    <citation type="submission" date="2023-06" db="EMBL/GenBank/DDBJ databases">
        <title>Genomic analysis of the entomopathogenic nematode Steinernema hermaphroditum.</title>
        <authorList>
            <person name="Schwarz E.M."/>
            <person name="Heppert J.K."/>
            <person name="Baniya A."/>
            <person name="Schwartz H.T."/>
            <person name="Tan C.-H."/>
            <person name="Antoshechkin I."/>
            <person name="Sternberg P.W."/>
            <person name="Goodrich-Blair H."/>
            <person name="Dillman A.R."/>
        </authorList>
    </citation>
    <scope>NUCLEOTIDE SEQUENCE</scope>
    <source>
        <strain evidence="6">PS9179</strain>
        <tissue evidence="6">Whole animal</tissue>
    </source>
</reference>
<evidence type="ECO:0000256" key="5">
    <source>
        <dbReference type="SAM" id="Phobius"/>
    </source>
</evidence>
<dbReference type="Pfam" id="PF01925">
    <property type="entry name" value="TauE"/>
    <property type="match status" value="1"/>
</dbReference>
<dbReference type="AlphaFoldDB" id="A0AA39GZ98"/>
<gene>
    <name evidence="6" type="ORF">QR680_000962</name>
</gene>
<feature type="transmembrane region" description="Helical" evidence="5">
    <location>
        <begin position="616"/>
        <end position="635"/>
    </location>
</feature>
<feature type="transmembrane region" description="Helical" evidence="5">
    <location>
        <begin position="591"/>
        <end position="610"/>
    </location>
</feature>
<evidence type="ECO:0000313" key="6">
    <source>
        <dbReference type="EMBL" id="KAK0394842.1"/>
    </source>
</evidence>
<keyword evidence="4 5" id="KW-0472">Membrane</keyword>
<feature type="transmembrane region" description="Helical" evidence="5">
    <location>
        <begin position="327"/>
        <end position="344"/>
    </location>
</feature>
<comment type="subcellular location">
    <subcellularLocation>
        <location evidence="1">Membrane</location>
        <topology evidence="1">Multi-pass membrane protein</topology>
    </subcellularLocation>
</comment>
<sequence>MATAASSPSCQRQNGFYDALLRKGSMGKQAPYTDRVLRTAFCKRCAQNILPCHLYGNVLYAGSCQTVIYEIYAHNRSVLGAAPCSAYGNRSTFPHCERGTKDPPPGTVSALQSEPPLAVRFFFTFRFFRIGTSLTVLSVSVTMGDRTAKNGLLPKGDDSVSRCIVAAYEEEMIVLMLDGDTLIPAKREEVLPQVDVNNDDPAEKVMTDVDGKGFAAPDKEYLMADLDGPGFIPVEKNYLLAEKVSVTKQRTLTFDDSIELAPIHVGNVIHPAGEHGLPNANQTKPNPLKRFFKNYLWEGQHLEEGVANVHSNSNDSKAPFVDRYRKYIGFLIPFAFMHFFWWTLAIKYNIFRLYPTHIAMPVTMIFGATVAGMTSEGGGAVAFPVMTLLLNIDSSTARDFSLMIQSCGMTSAAFTIVYMRIAIEWHSVVFCSIGSTAGIIVGLEYMDGLLTGDEKKMLFVSVWFSFAVALFILNRDHDRRTFASVPLFNFKKTLILLFTGFVGGLCSSFAGSGVDICSFSVLTLLFRVSEKIATPTSVVLMAVNTCFGFFWRQLIMEDIGQEAWDHFVCSVPVVVFFAPFGSFLSSHFNRMSLAWIVYILEGLALVGFLVTGPRLILIGIGSLIIAAGFVGFSILSKMGSRLAESVDPSMAEDGHLIEERPEADAGEAV</sequence>
<feature type="transmembrane region" description="Helical" evidence="5">
    <location>
        <begin position="427"/>
        <end position="445"/>
    </location>
</feature>
<proteinExistence type="predicted"/>
<name>A0AA39GZ98_9BILA</name>
<keyword evidence="2 5" id="KW-0812">Transmembrane</keyword>
<evidence type="ECO:0000256" key="1">
    <source>
        <dbReference type="ARBA" id="ARBA00004141"/>
    </source>
</evidence>
<evidence type="ECO:0000313" key="7">
    <source>
        <dbReference type="Proteomes" id="UP001175271"/>
    </source>
</evidence>
<protein>
    <submittedName>
        <fullName evidence="6">Uncharacterized protein</fullName>
    </submittedName>
</protein>
<feature type="transmembrane region" description="Helical" evidence="5">
    <location>
        <begin position="532"/>
        <end position="551"/>
    </location>
</feature>
<feature type="transmembrane region" description="Helical" evidence="5">
    <location>
        <begin position="457"/>
        <end position="474"/>
    </location>
</feature>
<evidence type="ECO:0000256" key="4">
    <source>
        <dbReference type="ARBA" id="ARBA00023136"/>
    </source>
</evidence>
<dbReference type="Proteomes" id="UP001175271">
    <property type="component" value="Unassembled WGS sequence"/>
</dbReference>
<dbReference type="PANTHER" id="PTHR31154:SF4">
    <property type="entry name" value="MEMBRANE TRANSPORTER PROTEIN"/>
    <property type="match status" value="1"/>
</dbReference>